<feature type="region of interest" description="Disordered" evidence="1">
    <location>
        <begin position="1"/>
        <end position="34"/>
    </location>
</feature>
<accession>A0AAW2ED53</accession>
<reference evidence="2 3" key="1">
    <citation type="submission" date="2023-03" db="EMBL/GenBank/DDBJ databases">
        <title>High recombination rates correlate with genetic variation in Cardiocondyla obscurior ants.</title>
        <authorList>
            <person name="Errbii M."/>
        </authorList>
    </citation>
    <scope>NUCLEOTIDE SEQUENCE [LARGE SCALE GENOMIC DNA]</scope>
    <source>
        <strain evidence="2">Alpha-2009</strain>
        <tissue evidence="2">Whole body</tissue>
    </source>
</reference>
<evidence type="ECO:0000256" key="1">
    <source>
        <dbReference type="SAM" id="MobiDB-lite"/>
    </source>
</evidence>
<evidence type="ECO:0000313" key="2">
    <source>
        <dbReference type="EMBL" id="KAL0101631.1"/>
    </source>
</evidence>
<sequence>MDDGGTGRRGRSEDERERRKRMESRTSEIELASSGLREKITPGIKNTTEQNIITRQIKHVYLTTCGVITSLDKTTRLKGNLTSSPLRSFRARSRCFVAIRGSRPFHDFINNYPRKPGPTVFTVITRSSSLLITCNPGPLPPIPPKRFVNETLR</sequence>
<comment type="caution">
    <text evidence="2">The sequence shown here is derived from an EMBL/GenBank/DDBJ whole genome shotgun (WGS) entry which is preliminary data.</text>
</comment>
<evidence type="ECO:0000313" key="3">
    <source>
        <dbReference type="Proteomes" id="UP001430953"/>
    </source>
</evidence>
<proteinExistence type="predicted"/>
<gene>
    <name evidence="2" type="ORF">PUN28_019046</name>
</gene>
<organism evidence="2 3">
    <name type="scientific">Cardiocondyla obscurior</name>
    <dbReference type="NCBI Taxonomy" id="286306"/>
    <lineage>
        <taxon>Eukaryota</taxon>
        <taxon>Metazoa</taxon>
        <taxon>Ecdysozoa</taxon>
        <taxon>Arthropoda</taxon>
        <taxon>Hexapoda</taxon>
        <taxon>Insecta</taxon>
        <taxon>Pterygota</taxon>
        <taxon>Neoptera</taxon>
        <taxon>Endopterygota</taxon>
        <taxon>Hymenoptera</taxon>
        <taxon>Apocrita</taxon>
        <taxon>Aculeata</taxon>
        <taxon>Formicoidea</taxon>
        <taxon>Formicidae</taxon>
        <taxon>Myrmicinae</taxon>
        <taxon>Cardiocondyla</taxon>
    </lineage>
</organism>
<dbReference type="EMBL" id="JADYXP020000024">
    <property type="protein sequence ID" value="KAL0101631.1"/>
    <property type="molecule type" value="Genomic_DNA"/>
</dbReference>
<keyword evidence="3" id="KW-1185">Reference proteome</keyword>
<dbReference type="AlphaFoldDB" id="A0AAW2ED53"/>
<protein>
    <submittedName>
        <fullName evidence="2">Uncharacterized protein</fullName>
    </submittedName>
</protein>
<dbReference type="Proteomes" id="UP001430953">
    <property type="component" value="Unassembled WGS sequence"/>
</dbReference>
<name>A0AAW2ED53_9HYME</name>